<evidence type="ECO:0000313" key="2">
    <source>
        <dbReference type="EMBL" id="KAG8535942.1"/>
    </source>
</evidence>
<gene>
    <name evidence="2" type="ORF">GDO81_027426</name>
</gene>
<dbReference type="Gene3D" id="1.10.287.3160">
    <property type="match status" value="1"/>
</dbReference>
<evidence type="ECO:0000256" key="1">
    <source>
        <dbReference type="SAM" id="MobiDB-lite"/>
    </source>
</evidence>
<proteinExistence type="predicted"/>
<organism evidence="2 3">
    <name type="scientific">Engystomops pustulosus</name>
    <name type="common">Tungara frog</name>
    <name type="synonym">Physalaemus pustulosus</name>
    <dbReference type="NCBI Taxonomy" id="76066"/>
    <lineage>
        <taxon>Eukaryota</taxon>
        <taxon>Metazoa</taxon>
        <taxon>Chordata</taxon>
        <taxon>Craniata</taxon>
        <taxon>Vertebrata</taxon>
        <taxon>Euteleostomi</taxon>
        <taxon>Amphibia</taxon>
        <taxon>Batrachia</taxon>
        <taxon>Anura</taxon>
        <taxon>Neobatrachia</taxon>
        <taxon>Hyloidea</taxon>
        <taxon>Leptodactylidae</taxon>
        <taxon>Leiuperinae</taxon>
        <taxon>Engystomops</taxon>
    </lineage>
</organism>
<sequence>MPLLKSATAFLADPSAEALRFEAALTNSVRRSLWVKQWGGDVKSKTMLCGIPFQGEFVFGSELDSILEKAADRKKGFPVNKPSPKRPSFSFRPSRENKTQYRGKGKTGRWSYAKG</sequence>
<dbReference type="Proteomes" id="UP000824782">
    <property type="component" value="Unassembled WGS sequence"/>
</dbReference>
<accession>A0AAV6YFU2</accession>
<evidence type="ECO:0000313" key="3">
    <source>
        <dbReference type="Proteomes" id="UP000824782"/>
    </source>
</evidence>
<feature type="region of interest" description="Disordered" evidence="1">
    <location>
        <begin position="74"/>
        <end position="115"/>
    </location>
</feature>
<dbReference type="EMBL" id="WNYA01053552">
    <property type="protein sequence ID" value="KAG8535942.1"/>
    <property type="molecule type" value="Genomic_DNA"/>
</dbReference>
<comment type="caution">
    <text evidence="2">The sequence shown here is derived from an EMBL/GenBank/DDBJ whole genome shotgun (WGS) entry which is preliminary data.</text>
</comment>
<protein>
    <submittedName>
        <fullName evidence="2">Uncharacterized protein</fullName>
    </submittedName>
</protein>
<dbReference type="AlphaFoldDB" id="A0AAV6YFU2"/>
<reference evidence="2" key="1">
    <citation type="thesis" date="2020" institute="ProQuest LLC" country="789 East Eisenhower Parkway, Ann Arbor, MI, USA">
        <title>Comparative Genomics and Chromosome Evolution.</title>
        <authorList>
            <person name="Mudd A.B."/>
        </authorList>
    </citation>
    <scope>NUCLEOTIDE SEQUENCE</scope>
    <source>
        <strain evidence="2">237g6f4</strain>
        <tissue evidence="2">Blood</tissue>
    </source>
</reference>
<keyword evidence="3" id="KW-1185">Reference proteome</keyword>
<name>A0AAV6YFU2_ENGPU</name>